<name>A0A9D9HKX1_9BACT</name>
<keyword evidence="1" id="KW-0812">Transmembrane</keyword>
<feature type="transmembrane region" description="Helical" evidence="1">
    <location>
        <begin position="319"/>
        <end position="341"/>
    </location>
</feature>
<feature type="transmembrane region" description="Helical" evidence="1">
    <location>
        <begin position="202"/>
        <end position="224"/>
    </location>
</feature>
<feature type="transmembrane region" description="Helical" evidence="1">
    <location>
        <begin position="133"/>
        <end position="156"/>
    </location>
</feature>
<dbReference type="InterPro" id="IPR005642">
    <property type="entry name" value="LysO"/>
</dbReference>
<reference evidence="2" key="2">
    <citation type="journal article" date="2021" name="PeerJ">
        <title>Extensive microbial diversity within the chicken gut microbiome revealed by metagenomics and culture.</title>
        <authorList>
            <person name="Gilroy R."/>
            <person name="Ravi A."/>
            <person name="Getino M."/>
            <person name="Pursley I."/>
            <person name="Horton D.L."/>
            <person name="Alikhan N.F."/>
            <person name="Baker D."/>
            <person name="Gharbi K."/>
            <person name="Hall N."/>
            <person name="Watson M."/>
            <person name="Adriaenssens E.M."/>
            <person name="Foster-Nyarko E."/>
            <person name="Jarju S."/>
            <person name="Secka A."/>
            <person name="Antonio M."/>
            <person name="Oren A."/>
            <person name="Chaudhuri R.R."/>
            <person name="La Ragione R."/>
            <person name="Hildebrand F."/>
            <person name="Pallen M.J."/>
        </authorList>
    </citation>
    <scope>NUCLEOTIDE SEQUENCE</scope>
    <source>
        <strain evidence="2">B1-3475</strain>
    </source>
</reference>
<evidence type="ECO:0000313" key="3">
    <source>
        <dbReference type="Proteomes" id="UP000823617"/>
    </source>
</evidence>
<dbReference type="Pfam" id="PF03956">
    <property type="entry name" value="Lys_export"/>
    <property type="match status" value="2"/>
</dbReference>
<feature type="transmembrane region" description="Helical" evidence="1">
    <location>
        <begin position="59"/>
        <end position="81"/>
    </location>
</feature>
<dbReference type="AlphaFoldDB" id="A0A9D9HKX1"/>
<proteinExistence type="predicted"/>
<keyword evidence="1" id="KW-1133">Transmembrane helix</keyword>
<organism evidence="2 3">
    <name type="scientific">Candidatus Cryptobacteroides intestinigallinarum</name>
    <dbReference type="NCBI Taxonomy" id="2840767"/>
    <lineage>
        <taxon>Bacteria</taxon>
        <taxon>Pseudomonadati</taxon>
        <taxon>Bacteroidota</taxon>
        <taxon>Bacteroidia</taxon>
        <taxon>Bacteroidales</taxon>
        <taxon>Candidatus Cryptobacteroides</taxon>
    </lineage>
</organism>
<reference evidence="2" key="1">
    <citation type="submission" date="2020-10" db="EMBL/GenBank/DDBJ databases">
        <authorList>
            <person name="Gilroy R."/>
        </authorList>
    </citation>
    <scope>NUCLEOTIDE SEQUENCE</scope>
    <source>
        <strain evidence="2">B1-3475</strain>
    </source>
</reference>
<dbReference type="EMBL" id="JADIMK010000048">
    <property type="protein sequence ID" value="MBO8455711.1"/>
    <property type="molecule type" value="Genomic_DNA"/>
</dbReference>
<dbReference type="GO" id="GO:0015661">
    <property type="term" value="F:L-lysine efflux transmembrane transporter activity"/>
    <property type="evidence" value="ECO:0007669"/>
    <property type="project" value="InterPro"/>
</dbReference>
<protein>
    <submittedName>
        <fullName evidence="2">Lysine exporter LysO family protein</fullName>
    </submittedName>
</protein>
<feature type="transmembrane region" description="Helical" evidence="1">
    <location>
        <begin position="168"/>
        <end position="190"/>
    </location>
</feature>
<dbReference type="PANTHER" id="PTHR35804">
    <property type="entry name" value="LYSINE EXPORTER LYSO"/>
    <property type="match status" value="1"/>
</dbReference>
<evidence type="ECO:0000256" key="1">
    <source>
        <dbReference type="SAM" id="Phobius"/>
    </source>
</evidence>
<dbReference type="Proteomes" id="UP000823617">
    <property type="component" value="Unassembled WGS sequence"/>
</dbReference>
<comment type="caution">
    <text evidence="2">The sequence shown here is derived from an EMBL/GenBank/DDBJ whole genome shotgun (WGS) entry which is preliminary data.</text>
</comment>
<feature type="transmembrane region" description="Helical" evidence="1">
    <location>
        <begin position="6"/>
        <end position="23"/>
    </location>
</feature>
<keyword evidence="1" id="KW-0472">Membrane</keyword>
<sequence>MFTFVSIIAAGVAIGIIIRRSGFSLSTSKSVSWTVRILIALFGISLGSDRSVLSSLSSLGIPALIIATAGIAGSIIFSVLYSRFIVLPAGHQVNCKEQSAGYPLSATVASEDSSGDDRGESPSKVTRKSYGNILMSLLHTLELPSVLLAGIAIGYMGMIPGWVKVGQISHIALGLLVFQVGLGLGARPDFRTIASSVNFRTLLLPVSTIVGTVIFTFLASYLISYSVKDTLAIGCGFGYYSLSSMLIVSLKSASAGVEAATEMATLSLLVNMIREVAALVLCRGIAARGKTSSAISLAGINSMDVCLPMICQRPSQENVMLSAIIHGIFLEFSVPVLLGFFCR</sequence>
<evidence type="ECO:0000313" key="2">
    <source>
        <dbReference type="EMBL" id="MBO8455711.1"/>
    </source>
</evidence>
<accession>A0A9D9HKX1</accession>
<dbReference type="PANTHER" id="PTHR35804:SF1">
    <property type="entry name" value="LYSINE EXPORTER LYSO"/>
    <property type="match status" value="1"/>
</dbReference>
<gene>
    <name evidence="2" type="ORF">IAC08_04845</name>
</gene>
<feature type="transmembrane region" description="Helical" evidence="1">
    <location>
        <begin position="30"/>
        <end position="47"/>
    </location>
</feature>
<dbReference type="GO" id="GO:0005886">
    <property type="term" value="C:plasma membrane"/>
    <property type="evidence" value="ECO:0007669"/>
    <property type="project" value="TreeGrafter"/>
</dbReference>